<dbReference type="eggNOG" id="COG2885">
    <property type="taxonomic scope" value="Bacteria"/>
</dbReference>
<dbReference type="PROSITE" id="PS01068">
    <property type="entry name" value="OMPA_1"/>
    <property type="match status" value="1"/>
</dbReference>
<dbReference type="InterPro" id="IPR014169">
    <property type="entry name" value="Pal_lipo_C"/>
</dbReference>
<dbReference type="PROSITE" id="PS51257">
    <property type="entry name" value="PROKAR_LIPOPROTEIN"/>
    <property type="match status" value="1"/>
</dbReference>
<comment type="similarity">
    <text evidence="8">Belongs to the Pal lipoprotein family.</text>
</comment>
<dbReference type="InterPro" id="IPR006665">
    <property type="entry name" value="OmpA-like"/>
</dbReference>
<evidence type="ECO:0000256" key="6">
    <source>
        <dbReference type="ARBA" id="ARBA00023288"/>
    </source>
</evidence>
<dbReference type="Proteomes" id="UP000005019">
    <property type="component" value="Unassembled WGS sequence"/>
</dbReference>
<evidence type="ECO:0000256" key="2">
    <source>
        <dbReference type="ARBA" id="ARBA00022729"/>
    </source>
</evidence>
<keyword evidence="2 8" id="KW-0732">Signal</keyword>
<dbReference type="Gene3D" id="3.30.1330.60">
    <property type="entry name" value="OmpA-like domain"/>
    <property type="match status" value="1"/>
</dbReference>
<keyword evidence="3 8" id="KW-0472">Membrane</keyword>
<evidence type="ECO:0000313" key="12">
    <source>
        <dbReference type="EMBL" id="EGK70492.1"/>
    </source>
</evidence>
<feature type="chain" id="PRO_5003331574" description="Peptidoglycan-associated lipoprotein" evidence="10">
    <location>
        <begin position="24"/>
        <end position="188"/>
    </location>
</feature>
<dbReference type="EMBL" id="AFHG01000057">
    <property type="protein sequence ID" value="EGK70492.1"/>
    <property type="molecule type" value="Genomic_DNA"/>
</dbReference>
<keyword evidence="6 8" id="KW-0449">Lipoprotein</keyword>
<evidence type="ECO:0000256" key="5">
    <source>
        <dbReference type="ARBA" id="ARBA00023237"/>
    </source>
</evidence>
<dbReference type="CDD" id="cd07185">
    <property type="entry name" value="OmpA_C-like"/>
    <property type="match status" value="1"/>
</dbReference>
<evidence type="ECO:0000259" key="11">
    <source>
        <dbReference type="PROSITE" id="PS51123"/>
    </source>
</evidence>
<evidence type="ECO:0000256" key="1">
    <source>
        <dbReference type="ARBA" id="ARBA00022618"/>
    </source>
</evidence>
<keyword evidence="4 8" id="KW-0564">Palmitate</keyword>
<proteinExistence type="inferred from homology"/>
<protein>
    <recommendedName>
        <fullName evidence="8">Peptidoglycan-associated lipoprotein</fullName>
        <shortName evidence="8">PAL</shortName>
    </recommendedName>
</protein>
<dbReference type="PANTHER" id="PTHR30329:SF21">
    <property type="entry name" value="LIPOPROTEIN YIAD-RELATED"/>
    <property type="match status" value="1"/>
</dbReference>
<dbReference type="GO" id="GO:0009279">
    <property type="term" value="C:cell outer membrane"/>
    <property type="evidence" value="ECO:0007669"/>
    <property type="project" value="UniProtKB-SubCell"/>
</dbReference>
<evidence type="ECO:0000256" key="9">
    <source>
        <dbReference type="SAM" id="MobiDB-lite"/>
    </source>
</evidence>
<keyword evidence="13" id="KW-1185">Reference proteome</keyword>
<sequence>MRTPTKITLAALTLAVLAGCSSTGPEQPAAPTEDKKPATPSTGGATGAPVTQPQVGAKQMTPEEALLAQLKDPNSPLSKRIVYFDYDSYAIKDSYAPIISAHAKFLIANPKFRMLIQGNTDERGSREYNLALGQKRAEAVKRALMLLGVNEAQIESVSLGEEKPRMMGTDEASYAENRRSEILYSGEY</sequence>
<evidence type="ECO:0000256" key="10">
    <source>
        <dbReference type="SAM" id="SignalP"/>
    </source>
</evidence>
<comment type="caution">
    <text evidence="12">The sequence shown here is derived from an EMBL/GenBank/DDBJ whole genome shotgun (WGS) entry which is preliminary data.</text>
</comment>
<evidence type="ECO:0000256" key="3">
    <source>
        <dbReference type="ARBA" id="ARBA00023136"/>
    </source>
</evidence>
<dbReference type="RefSeq" id="WP_008063797.1">
    <property type="nucleotide sequence ID" value="NZ_AFHG01000057.1"/>
</dbReference>
<dbReference type="InterPro" id="IPR039001">
    <property type="entry name" value="Pal"/>
</dbReference>
<dbReference type="PRINTS" id="PR01021">
    <property type="entry name" value="OMPADOMAIN"/>
</dbReference>
<evidence type="ECO:0000256" key="4">
    <source>
        <dbReference type="ARBA" id="ARBA00023139"/>
    </source>
</evidence>
<dbReference type="InterPro" id="IPR050330">
    <property type="entry name" value="Bact_OuterMem_StrucFunc"/>
</dbReference>
<feature type="compositionally biased region" description="Polar residues" evidence="9">
    <location>
        <begin position="39"/>
        <end position="54"/>
    </location>
</feature>
<dbReference type="GO" id="GO:0051301">
    <property type="term" value="P:cell division"/>
    <property type="evidence" value="ECO:0007669"/>
    <property type="project" value="UniProtKB-UniRule"/>
</dbReference>
<dbReference type="STRING" id="1000565.METUNv1_03397"/>
<feature type="region of interest" description="Disordered" evidence="9">
    <location>
        <begin position="22"/>
        <end position="58"/>
    </location>
</feature>
<dbReference type="InterPro" id="IPR006664">
    <property type="entry name" value="OMP_bac"/>
</dbReference>
<accession>F5RG04</accession>
<dbReference type="NCBIfam" id="TIGR02802">
    <property type="entry name" value="Pal_lipo"/>
    <property type="match status" value="1"/>
</dbReference>
<dbReference type="PANTHER" id="PTHR30329">
    <property type="entry name" value="STATOR ELEMENT OF FLAGELLAR MOTOR COMPLEX"/>
    <property type="match status" value="1"/>
</dbReference>
<dbReference type="HAMAP" id="MF_02204">
    <property type="entry name" value="Pal"/>
    <property type="match status" value="1"/>
</dbReference>
<evidence type="ECO:0000256" key="8">
    <source>
        <dbReference type="HAMAP-Rule" id="MF_02204"/>
    </source>
</evidence>
<gene>
    <name evidence="8" type="primary">pal</name>
    <name evidence="12" type="ORF">METUNv1_03397</name>
</gene>
<dbReference type="InterPro" id="IPR006690">
    <property type="entry name" value="OMPA-like_CS"/>
</dbReference>
<dbReference type="AlphaFoldDB" id="F5RG04"/>
<feature type="domain" description="OmpA-like" evidence="11">
    <location>
        <begin position="71"/>
        <end position="188"/>
    </location>
</feature>
<dbReference type="SUPFAM" id="SSF103088">
    <property type="entry name" value="OmpA-like"/>
    <property type="match status" value="1"/>
</dbReference>
<name>F5RG04_METUF</name>
<keyword evidence="5 8" id="KW-0998">Cell outer membrane</keyword>
<keyword evidence="7 8" id="KW-0131">Cell cycle</keyword>
<reference evidence="12 13" key="1">
    <citation type="journal article" date="2011" name="J. Bacteriol.">
        <title>Genome sequence of Methyloversatilis universalis FAM5T, a methylotrophic representative of the order Rhodocyclales.</title>
        <authorList>
            <person name="Kittichotirat W."/>
            <person name="Good N.M."/>
            <person name="Hall R."/>
            <person name="Bringel F."/>
            <person name="Lajus A."/>
            <person name="Medigue C."/>
            <person name="Smalley N.E."/>
            <person name="Beck D."/>
            <person name="Bumgarner R."/>
            <person name="Vuilleumier S."/>
            <person name="Kalyuzhnaya M.G."/>
        </authorList>
    </citation>
    <scope>NUCLEOTIDE SEQUENCE [LARGE SCALE GENOMIC DNA]</scope>
    <source>
        <strain evidence="13">ATCC BAA-1314 / JCM 13912 / FAM5</strain>
    </source>
</reference>
<dbReference type="PROSITE" id="PS51123">
    <property type="entry name" value="OMPA_2"/>
    <property type="match status" value="1"/>
</dbReference>
<feature type="signal peptide" evidence="10">
    <location>
        <begin position="1"/>
        <end position="23"/>
    </location>
</feature>
<evidence type="ECO:0000256" key="7">
    <source>
        <dbReference type="ARBA" id="ARBA00023306"/>
    </source>
</evidence>
<dbReference type="OrthoDB" id="9809164at2"/>
<comment type="subunit">
    <text evidence="8">The Tol-Pal system is composed of five core proteins: the inner membrane proteins TolA, TolQ and TolR, the periplasmic protein TolB and the outer membrane protein Pal. They form a network linking the inner and outer membranes and the peptidoglycan layer.</text>
</comment>
<comment type="subcellular location">
    <subcellularLocation>
        <location evidence="8">Cell outer membrane</location>
        <topology evidence="8">Lipid-anchor</topology>
    </subcellularLocation>
</comment>
<organism evidence="12 13">
    <name type="scientific">Methyloversatilis universalis (strain ATCC BAA-1314 / DSM 25237 / JCM 13912 / CCUG 52030 / FAM5)</name>
    <dbReference type="NCBI Taxonomy" id="1000565"/>
    <lineage>
        <taxon>Bacteria</taxon>
        <taxon>Pseudomonadati</taxon>
        <taxon>Pseudomonadota</taxon>
        <taxon>Betaproteobacteria</taxon>
        <taxon>Nitrosomonadales</taxon>
        <taxon>Sterolibacteriaceae</taxon>
        <taxon>Methyloversatilis</taxon>
    </lineage>
</organism>
<comment type="function">
    <text evidence="8">Part of the Tol-Pal system, which plays a role in outer membrane invagination during cell division and is important for maintaining outer membrane integrity.</text>
</comment>
<keyword evidence="1 8" id="KW-0132">Cell division</keyword>
<dbReference type="InterPro" id="IPR036737">
    <property type="entry name" value="OmpA-like_sf"/>
</dbReference>
<dbReference type="Pfam" id="PF00691">
    <property type="entry name" value="OmpA"/>
    <property type="match status" value="1"/>
</dbReference>
<evidence type="ECO:0000313" key="13">
    <source>
        <dbReference type="Proteomes" id="UP000005019"/>
    </source>
</evidence>